<dbReference type="EMBL" id="CAMXCT010006580">
    <property type="protein sequence ID" value="CAI4016363.1"/>
    <property type="molecule type" value="Genomic_DNA"/>
</dbReference>
<gene>
    <name evidence="3" type="ORF">C1SCF055_LOCUS41114</name>
</gene>
<evidence type="ECO:0000313" key="4">
    <source>
        <dbReference type="EMBL" id="CAL1169738.1"/>
    </source>
</evidence>
<keyword evidence="5" id="KW-1185">Reference proteome</keyword>
<dbReference type="EMBL" id="CAMXCT030006580">
    <property type="protein sequence ID" value="CAL4803675.1"/>
    <property type="molecule type" value="Genomic_DNA"/>
</dbReference>
<evidence type="ECO:0000313" key="3">
    <source>
        <dbReference type="EMBL" id="CAI4016363.1"/>
    </source>
</evidence>
<feature type="region of interest" description="Disordered" evidence="2">
    <location>
        <begin position="418"/>
        <end position="521"/>
    </location>
</feature>
<sequence length="618" mass="71114">MVAWRVGSLAFRSERKRQWQDMQRKAEDANFSLLDKEEAIQAKTAEVLFCSSAQQFLSLIVKQWRRLAFKEKRSREVELLRQRSQVRLQEQQRRLEQAQLATVRYRNHAFASCFATSAVGSTNWLRLFLWDWRRAVTSSTSIKILRLWYIVAAMEIFKCKHWLLEFCLRLWSALVRIPLMKKAQSQLQPILVLHEEASIEARIVAGESFLLQYIVICAWRRFLWAELLKLEVKHVCHQWNTEELNLARALHRVQNRVGTIWAWADLSMRKLHAREDLCDALLAWAQETRCSSEEARLRKAFEEAQMGPELQRRFEGIVCARWRERSLRLHHREDQHSCLVSTFLWWRMAALHEGVTRRRRRSRQRAVTLAEQWTGSCHLQTQRLVFDSWQTLLCSARQRWLDRRRAWLEQMLEGHFPGAASPSSVPQLPDQVHQHPFSTSLASPSSGPQLPDQVHQHPFSTSLASPSSVPQLPDQVHQQPFSTSLASPSSGPQLPDQVHQHPFSTSLASPSSGPQLPDQVHQQPFSTSLLVWLQEIEASPSSVPQLPDQVHQQPFSTSLASPSSGPQLPDQVHQQPLPTSPVKQASASQLIDTEFAAKLQQFTFGLKLGSLESLQSSN</sequence>
<feature type="compositionally biased region" description="Polar residues" evidence="2">
    <location>
        <begin position="458"/>
        <end position="492"/>
    </location>
</feature>
<dbReference type="AlphaFoldDB" id="A0A9P1GKH8"/>
<feature type="compositionally biased region" description="Polar residues" evidence="2">
    <location>
        <begin position="436"/>
        <end position="448"/>
    </location>
</feature>
<evidence type="ECO:0000313" key="5">
    <source>
        <dbReference type="Proteomes" id="UP001152797"/>
    </source>
</evidence>
<proteinExistence type="predicted"/>
<evidence type="ECO:0008006" key="6">
    <source>
        <dbReference type="Google" id="ProtNLM"/>
    </source>
</evidence>
<protein>
    <recommendedName>
        <fullName evidence="6">Sfi1 spindle body domain-containing protein</fullName>
    </recommendedName>
</protein>
<feature type="coiled-coil region" evidence="1">
    <location>
        <begin position="81"/>
        <end position="108"/>
    </location>
</feature>
<organism evidence="3">
    <name type="scientific">Cladocopium goreaui</name>
    <dbReference type="NCBI Taxonomy" id="2562237"/>
    <lineage>
        <taxon>Eukaryota</taxon>
        <taxon>Sar</taxon>
        <taxon>Alveolata</taxon>
        <taxon>Dinophyceae</taxon>
        <taxon>Suessiales</taxon>
        <taxon>Symbiodiniaceae</taxon>
        <taxon>Cladocopium</taxon>
    </lineage>
</organism>
<name>A0A9P1GKH8_9DINO</name>
<dbReference type="Proteomes" id="UP001152797">
    <property type="component" value="Unassembled WGS sequence"/>
</dbReference>
<feature type="region of interest" description="Disordered" evidence="2">
    <location>
        <begin position="542"/>
        <end position="587"/>
    </location>
</feature>
<reference evidence="4" key="2">
    <citation type="submission" date="2024-04" db="EMBL/GenBank/DDBJ databases">
        <authorList>
            <person name="Chen Y."/>
            <person name="Shah S."/>
            <person name="Dougan E. K."/>
            <person name="Thang M."/>
            <person name="Chan C."/>
        </authorList>
    </citation>
    <scope>NUCLEOTIDE SEQUENCE [LARGE SCALE GENOMIC DNA]</scope>
</reference>
<dbReference type="OrthoDB" id="434261at2759"/>
<comment type="caution">
    <text evidence="3">The sequence shown here is derived from an EMBL/GenBank/DDBJ whole genome shotgun (WGS) entry which is preliminary data.</text>
</comment>
<keyword evidence="1" id="KW-0175">Coiled coil</keyword>
<evidence type="ECO:0000256" key="2">
    <source>
        <dbReference type="SAM" id="MobiDB-lite"/>
    </source>
</evidence>
<reference evidence="3" key="1">
    <citation type="submission" date="2022-10" db="EMBL/GenBank/DDBJ databases">
        <authorList>
            <person name="Chen Y."/>
            <person name="Dougan E. K."/>
            <person name="Chan C."/>
            <person name="Rhodes N."/>
            <person name="Thang M."/>
        </authorList>
    </citation>
    <scope>NUCLEOTIDE SEQUENCE</scope>
</reference>
<accession>A0A9P1GKH8</accession>
<dbReference type="EMBL" id="CAMXCT020006580">
    <property type="protein sequence ID" value="CAL1169738.1"/>
    <property type="molecule type" value="Genomic_DNA"/>
</dbReference>
<evidence type="ECO:0000256" key="1">
    <source>
        <dbReference type="SAM" id="Coils"/>
    </source>
</evidence>
<feature type="compositionally biased region" description="Polar residues" evidence="2">
    <location>
        <begin position="502"/>
        <end position="521"/>
    </location>
</feature>